<evidence type="ECO:0000256" key="1">
    <source>
        <dbReference type="ARBA" id="ARBA00004496"/>
    </source>
</evidence>
<dbReference type="EMBL" id="CP019454">
    <property type="protein sequence ID" value="AUW94905.1"/>
    <property type="molecule type" value="Genomic_DNA"/>
</dbReference>
<keyword evidence="3" id="KW-0533">Nickel</keyword>
<dbReference type="SUPFAM" id="SSF69737">
    <property type="entry name" value="Urease metallochaperone UreE, C-terminal domain"/>
    <property type="match status" value="1"/>
</dbReference>
<protein>
    <recommendedName>
        <fullName evidence="5">UreE urease accessory N-terminal domain-containing protein</fullName>
    </recommendedName>
</protein>
<reference evidence="6 7" key="1">
    <citation type="journal article" date="2019" name="Sci. Rep.">
        <title>Sulfobacillus thermotolerans: new insights into resistance and metabolic capacities of acidophilic chemolithotrophs.</title>
        <authorList>
            <person name="Panyushkina A.E."/>
            <person name="Babenko V.V."/>
            <person name="Nikitina A.S."/>
            <person name="Selezneva O.V."/>
            <person name="Tsaplina I.A."/>
            <person name="Letarova M.A."/>
            <person name="Kostryukova E.S."/>
            <person name="Letarov A.V."/>
        </authorList>
    </citation>
    <scope>NUCLEOTIDE SEQUENCE [LARGE SCALE GENOMIC DNA]</scope>
    <source>
        <strain evidence="6 7">Kr1</strain>
    </source>
</reference>
<organism evidence="6 7">
    <name type="scientific">Sulfobacillus thermotolerans</name>
    <dbReference type="NCBI Taxonomy" id="338644"/>
    <lineage>
        <taxon>Bacteria</taxon>
        <taxon>Bacillati</taxon>
        <taxon>Bacillota</taxon>
        <taxon>Clostridia</taxon>
        <taxon>Eubacteriales</taxon>
        <taxon>Clostridiales Family XVII. Incertae Sedis</taxon>
        <taxon>Sulfobacillus</taxon>
    </lineage>
</organism>
<dbReference type="Gene3D" id="3.30.70.790">
    <property type="entry name" value="UreE, C-terminal domain"/>
    <property type="match status" value="1"/>
</dbReference>
<keyword evidence="4" id="KW-0143">Chaperone</keyword>
<dbReference type="Pfam" id="PF02814">
    <property type="entry name" value="UreE_N"/>
    <property type="match status" value="1"/>
</dbReference>
<evidence type="ECO:0000259" key="5">
    <source>
        <dbReference type="SMART" id="SM00988"/>
    </source>
</evidence>
<dbReference type="InterPro" id="IPR012406">
    <property type="entry name" value="UreE"/>
</dbReference>
<dbReference type="Proteomes" id="UP000325292">
    <property type="component" value="Chromosome"/>
</dbReference>
<sequence length="154" mass="17650">MEPVSVTAVIGIYEENQTEKTIDWVDIDVELCDKLRWKKETEQGRLLLVDLPRFTTIGHHDVLYDDGHYQIVARMQPVAVWVMEPKTFEEMGTLCYHIGNLHQPCLVDGHTVLAPPEESLRALAHALKVSCRQEERILPRGFATRSRSGHRHAL</sequence>
<keyword evidence="2" id="KW-0963">Cytoplasm</keyword>
<feature type="domain" description="UreE urease accessory N-terminal" evidence="5">
    <location>
        <begin position="9"/>
        <end position="71"/>
    </location>
</feature>
<name>A0ABN5H2K9_9FIRM</name>
<proteinExistence type="predicted"/>
<comment type="subcellular location">
    <subcellularLocation>
        <location evidence="1">Cytoplasm</location>
    </subcellularLocation>
</comment>
<evidence type="ECO:0000256" key="4">
    <source>
        <dbReference type="ARBA" id="ARBA00023186"/>
    </source>
</evidence>
<gene>
    <name evidence="6" type="ORF">BXT84_13880</name>
</gene>
<evidence type="ECO:0000256" key="2">
    <source>
        <dbReference type="ARBA" id="ARBA00022490"/>
    </source>
</evidence>
<accession>A0ABN5H2K9</accession>
<dbReference type="SMART" id="SM00988">
    <property type="entry name" value="UreE_N"/>
    <property type="match status" value="1"/>
</dbReference>
<evidence type="ECO:0000313" key="6">
    <source>
        <dbReference type="EMBL" id="AUW94905.1"/>
    </source>
</evidence>
<dbReference type="Pfam" id="PF05194">
    <property type="entry name" value="UreE_C"/>
    <property type="match status" value="1"/>
</dbReference>
<dbReference type="SUPFAM" id="SSF69287">
    <property type="entry name" value="Urease metallochaperone UreE, N-terminal domain"/>
    <property type="match status" value="1"/>
</dbReference>
<evidence type="ECO:0000256" key="3">
    <source>
        <dbReference type="ARBA" id="ARBA00022596"/>
    </source>
</evidence>
<dbReference type="InterPro" id="IPR036118">
    <property type="entry name" value="UreE_N_sf"/>
</dbReference>
<dbReference type="InterPro" id="IPR004029">
    <property type="entry name" value="UreE_N"/>
</dbReference>
<dbReference type="InterPro" id="IPR007864">
    <property type="entry name" value="UreE_C_dom"/>
</dbReference>
<dbReference type="Gene3D" id="2.60.260.20">
    <property type="entry name" value="Urease metallochaperone UreE, N-terminal domain"/>
    <property type="match status" value="1"/>
</dbReference>
<keyword evidence="7" id="KW-1185">Reference proteome</keyword>
<evidence type="ECO:0000313" key="7">
    <source>
        <dbReference type="Proteomes" id="UP000325292"/>
    </source>
</evidence>
<dbReference type="PIRSF" id="PIRSF036402">
    <property type="entry name" value="Ureas_acces_UreE"/>
    <property type="match status" value="1"/>
</dbReference>